<gene>
    <name evidence="1" type="ORF">NAEGRDRAFT_67752</name>
</gene>
<dbReference type="EMBL" id="GG738869">
    <property type="protein sequence ID" value="EFC44144.1"/>
    <property type="molecule type" value="Genomic_DNA"/>
</dbReference>
<proteinExistence type="predicted"/>
<sequence length="345" mass="40052">MNASFSRVNKTWLRAIQSLQNYWKDLCHNLLKFDPRWLKSTVHNDDNKSNVCWLQVFSFLISQIPKKICYGTRDKSNQQMEELKVEKLDASCYGNIDLLVRWESPFDDSRFVEYPDVVDFDLQESVSFYKFGFDLRREIIDRYKMEESLIQIKLQKLFACCLMYEFLSIGNYVPNLFQDKIRIIPSIQIALIRNKSFTCPFPYLILGLLNDGIRDYSLSQELTKHVVNSIENEELFGSFLDNTSGEKIKEAINCGERAVQFEITPNTLNPIDYWLSLKTFDEMVSNVEWNDNFEMNCGIAGDGEIFALYYNAGGGITDSTTINVSIDGNDGSLVKVVRNEARKYW</sequence>
<dbReference type="InParanoid" id="D2VFV0"/>
<reference evidence="1 2" key="1">
    <citation type="journal article" date="2010" name="Cell">
        <title>The genome of Naegleria gruberi illuminates early eukaryotic versatility.</title>
        <authorList>
            <person name="Fritz-Laylin L.K."/>
            <person name="Prochnik S.E."/>
            <person name="Ginger M.L."/>
            <person name="Dacks J.B."/>
            <person name="Carpenter M.L."/>
            <person name="Field M.C."/>
            <person name="Kuo A."/>
            <person name="Paredez A."/>
            <person name="Chapman J."/>
            <person name="Pham J."/>
            <person name="Shu S."/>
            <person name="Neupane R."/>
            <person name="Cipriano M."/>
            <person name="Mancuso J."/>
            <person name="Tu H."/>
            <person name="Salamov A."/>
            <person name="Lindquist E."/>
            <person name="Shapiro H."/>
            <person name="Lucas S."/>
            <person name="Grigoriev I.V."/>
            <person name="Cande W.Z."/>
            <person name="Fulton C."/>
            <person name="Rokhsar D.S."/>
            <person name="Dawson S.C."/>
        </authorList>
    </citation>
    <scope>NUCLEOTIDE SEQUENCE [LARGE SCALE GENOMIC DNA]</scope>
    <source>
        <strain evidence="1 2">NEG-M</strain>
    </source>
</reference>
<dbReference type="VEuPathDB" id="AmoebaDB:NAEGRDRAFT_67752"/>
<evidence type="ECO:0000313" key="2">
    <source>
        <dbReference type="Proteomes" id="UP000006671"/>
    </source>
</evidence>
<dbReference type="Proteomes" id="UP000006671">
    <property type="component" value="Unassembled WGS sequence"/>
</dbReference>
<name>D2VFV0_NAEGR</name>
<dbReference type="AlphaFoldDB" id="D2VFV0"/>
<organism evidence="2">
    <name type="scientific">Naegleria gruberi</name>
    <name type="common">Amoeba</name>
    <dbReference type="NCBI Taxonomy" id="5762"/>
    <lineage>
        <taxon>Eukaryota</taxon>
        <taxon>Discoba</taxon>
        <taxon>Heterolobosea</taxon>
        <taxon>Tetramitia</taxon>
        <taxon>Eutetramitia</taxon>
        <taxon>Vahlkampfiidae</taxon>
        <taxon>Naegleria</taxon>
    </lineage>
</organism>
<dbReference type="RefSeq" id="XP_002676888.1">
    <property type="nucleotide sequence ID" value="XM_002676842.1"/>
</dbReference>
<accession>D2VFV0</accession>
<dbReference type="KEGG" id="ngr:NAEGRDRAFT_67752"/>
<dbReference type="GeneID" id="8856797"/>
<keyword evidence="2" id="KW-1185">Reference proteome</keyword>
<evidence type="ECO:0000313" key="1">
    <source>
        <dbReference type="EMBL" id="EFC44144.1"/>
    </source>
</evidence>
<protein>
    <submittedName>
        <fullName evidence="1">Predicted protein</fullName>
    </submittedName>
</protein>